<accession>A0A9P5X877</accession>
<proteinExistence type="predicted"/>
<dbReference type="Gene3D" id="3.40.50.300">
    <property type="entry name" value="P-loop containing nucleotide triphosphate hydrolases"/>
    <property type="match status" value="1"/>
</dbReference>
<gene>
    <name evidence="3" type="ORF">P691DRAFT_777783</name>
</gene>
<dbReference type="EMBL" id="MU151322">
    <property type="protein sequence ID" value="KAF9445136.1"/>
    <property type="molecule type" value="Genomic_DNA"/>
</dbReference>
<keyword evidence="4" id="KW-1185">Reference proteome</keyword>
<dbReference type="OrthoDB" id="5106486at2759"/>
<sequence length="623" mass="69772">MPLFEGSSQFVANGPFVDGPANISIHNETHGERKYRGIDKLLKASIPQALHDSSECNKPGCFEGTREEHIRNITGWGLGDWTGRQARALWLEGPAGVGKSALAQTCAQRMGSRLGASFFFSRPNGWNNPEKFWPTIVYQIATKYPPFRDRIDAIILHDPLVLEKSIEVQFRELLVLPLRELKGMEGGVDEGAVIIIDGLDECDGTDAQRTIIHIIIASIHQQSTPFLWAFFSRSEPHIVAAFSPKQATEVCLHLTLPVSRDVDGDIEAYLRDGFRIIRAKYNLPAAFIWPSEEDLHQLVERSAGLFIYTASAVRYVAGPGPLGPEERLHSLFELGNVETSDNPWANLDRFYIHIMEQIPEDTLLDTLSFLLRWAVPNFYSPITPLCSILGFSLTGFYTAVNNLHSVIRIDSSEEGMPQGASLYHASFVEFLQDKARSTQKFFVKSDDVFDRFESLAFDALCKASNVADGGKDKPSALSWPRVGNKAICQAVLNGVLFTSGWRNGYLQTDKLERLSRVNWNLVGQHCSGFGFPKGHVEAFVKKIPEGWRSKIIHTSSPLLVLRQNGLKKKLKSLVQVQKRRRYVMGNGSGKIFLVQADDYFRLRTYPDDLEFEASSGPSMFDDT</sequence>
<dbReference type="AlphaFoldDB" id="A0A9P5X877"/>
<keyword evidence="1" id="KW-0677">Repeat</keyword>
<dbReference type="InterPro" id="IPR027417">
    <property type="entry name" value="P-loop_NTPase"/>
</dbReference>
<name>A0A9P5X877_9AGAR</name>
<dbReference type="PANTHER" id="PTHR10039">
    <property type="entry name" value="AMELOGENIN"/>
    <property type="match status" value="1"/>
</dbReference>
<evidence type="ECO:0000313" key="3">
    <source>
        <dbReference type="EMBL" id="KAF9445136.1"/>
    </source>
</evidence>
<dbReference type="Pfam" id="PF24883">
    <property type="entry name" value="NPHP3_N"/>
    <property type="match status" value="1"/>
</dbReference>
<evidence type="ECO:0000313" key="4">
    <source>
        <dbReference type="Proteomes" id="UP000807342"/>
    </source>
</evidence>
<reference evidence="3" key="1">
    <citation type="submission" date="2020-11" db="EMBL/GenBank/DDBJ databases">
        <authorList>
            <consortium name="DOE Joint Genome Institute"/>
            <person name="Ahrendt S."/>
            <person name="Riley R."/>
            <person name="Andreopoulos W."/>
            <person name="Labutti K."/>
            <person name="Pangilinan J."/>
            <person name="Ruiz-Duenas F.J."/>
            <person name="Barrasa J.M."/>
            <person name="Sanchez-Garcia M."/>
            <person name="Camarero S."/>
            <person name="Miyauchi S."/>
            <person name="Serrano A."/>
            <person name="Linde D."/>
            <person name="Babiker R."/>
            <person name="Drula E."/>
            <person name="Ayuso-Fernandez I."/>
            <person name="Pacheco R."/>
            <person name="Padilla G."/>
            <person name="Ferreira P."/>
            <person name="Barriuso J."/>
            <person name="Kellner H."/>
            <person name="Castanera R."/>
            <person name="Alfaro M."/>
            <person name="Ramirez L."/>
            <person name="Pisabarro A.G."/>
            <person name="Kuo A."/>
            <person name="Tritt A."/>
            <person name="Lipzen A."/>
            <person name="He G."/>
            <person name="Yan M."/>
            <person name="Ng V."/>
            <person name="Cullen D."/>
            <person name="Martin F."/>
            <person name="Rosso M.-N."/>
            <person name="Henrissat B."/>
            <person name="Hibbett D."/>
            <person name="Martinez A.T."/>
            <person name="Grigoriev I.V."/>
        </authorList>
    </citation>
    <scope>NUCLEOTIDE SEQUENCE</scope>
    <source>
        <strain evidence="3">MF-IS2</strain>
    </source>
</reference>
<dbReference type="InterPro" id="IPR056884">
    <property type="entry name" value="NPHP3-like_N"/>
</dbReference>
<comment type="caution">
    <text evidence="3">The sequence shown here is derived from an EMBL/GenBank/DDBJ whole genome shotgun (WGS) entry which is preliminary data.</text>
</comment>
<evidence type="ECO:0000256" key="1">
    <source>
        <dbReference type="ARBA" id="ARBA00022737"/>
    </source>
</evidence>
<feature type="domain" description="Nephrocystin 3-like N-terminal" evidence="2">
    <location>
        <begin position="80"/>
        <end position="233"/>
    </location>
</feature>
<dbReference type="Proteomes" id="UP000807342">
    <property type="component" value="Unassembled WGS sequence"/>
</dbReference>
<protein>
    <recommendedName>
        <fullName evidence="2">Nephrocystin 3-like N-terminal domain-containing protein</fullName>
    </recommendedName>
</protein>
<dbReference type="SUPFAM" id="SSF52540">
    <property type="entry name" value="P-loop containing nucleoside triphosphate hydrolases"/>
    <property type="match status" value="1"/>
</dbReference>
<organism evidence="3 4">
    <name type="scientific">Macrolepiota fuliginosa MF-IS2</name>
    <dbReference type="NCBI Taxonomy" id="1400762"/>
    <lineage>
        <taxon>Eukaryota</taxon>
        <taxon>Fungi</taxon>
        <taxon>Dikarya</taxon>
        <taxon>Basidiomycota</taxon>
        <taxon>Agaricomycotina</taxon>
        <taxon>Agaricomycetes</taxon>
        <taxon>Agaricomycetidae</taxon>
        <taxon>Agaricales</taxon>
        <taxon>Agaricineae</taxon>
        <taxon>Agaricaceae</taxon>
        <taxon>Macrolepiota</taxon>
    </lineage>
</organism>
<evidence type="ECO:0000259" key="2">
    <source>
        <dbReference type="Pfam" id="PF24883"/>
    </source>
</evidence>